<sequence length="376" mass="39985">MRVLVIGAGVGGLAVARALGADGHEVTVFERAPGLRTTGAALTLWSNGTGILAELGVSLEGVGAAIDVLQQWDAHGGLLMSVDVAHAAGTYGHPHISLPRRRLLERLADGLAPGVISFGKACTGIGQDGARVRAQFADGTSAEGDLLIGADGHHSAVRDHLWGGDPTEPSGWATWQGLGPVPIDVVTSRRGLMIVGREGLCGLMPAGEGLLQWWFDLRWSPGDPIPASPVAALRERFGGWGAPVGDVLASVGDADVEWFPHHRHRVPRRWGSGRATLVGDAAHTMPPTRAQGANQALEDAWALATALREARDVPAVLREYERARSRRAGVVARQAGSESTNKYRPTLARLLPDVLLSRYYTRWLKRVSDYLATEPA</sequence>
<dbReference type="Pfam" id="PF01494">
    <property type="entry name" value="FAD_binding_3"/>
    <property type="match status" value="1"/>
</dbReference>
<dbReference type="Proteomes" id="UP001500888">
    <property type="component" value="Unassembled WGS sequence"/>
</dbReference>
<keyword evidence="1" id="KW-0560">Oxidoreductase</keyword>
<dbReference type="PANTHER" id="PTHR13789">
    <property type="entry name" value="MONOOXYGENASE"/>
    <property type="match status" value="1"/>
</dbReference>
<name>A0ABP7IJ32_9ACTN</name>
<keyword evidence="5" id="KW-1185">Reference proteome</keyword>
<dbReference type="PANTHER" id="PTHR13789:SF309">
    <property type="entry name" value="PUTATIVE (AFU_ORTHOLOGUE AFUA_6G14510)-RELATED"/>
    <property type="match status" value="1"/>
</dbReference>
<dbReference type="RefSeq" id="WP_344943524.1">
    <property type="nucleotide sequence ID" value="NZ_BAAAZR010000011.1"/>
</dbReference>
<evidence type="ECO:0000259" key="3">
    <source>
        <dbReference type="Pfam" id="PF01494"/>
    </source>
</evidence>
<accession>A0ABP7IJ32</accession>
<comment type="caution">
    <text evidence="4">The sequence shown here is derived from an EMBL/GenBank/DDBJ whole genome shotgun (WGS) entry which is preliminary data.</text>
</comment>
<evidence type="ECO:0000256" key="1">
    <source>
        <dbReference type="ARBA" id="ARBA00023002"/>
    </source>
</evidence>
<dbReference type="InterPro" id="IPR050493">
    <property type="entry name" value="FAD-dep_Monooxygenase_BioMet"/>
</dbReference>
<dbReference type="InterPro" id="IPR036188">
    <property type="entry name" value="FAD/NAD-bd_sf"/>
</dbReference>
<feature type="domain" description="FAD-binding" evidence="3">
    <location>
        <begin position="2"/>
        <end position="333"/>
    </location>
</feature>
<protein>
    <submittedName>
        <fullName evidence="4">FAD-dependent urate hydroxylase HpxO</fullName>
    </submittedName>
</protein>
<reference evidence="5" key="1">
    <citation type="journal article" date="2019" name="Int. J. Syst. Evol. Microbiol.">
        <title>The Global Catalogue of Microorganisms (GCM) 10K type strain sequencing project: providing services to taxonomists for standard genome sequencing and annotation.</title>
        <authorList>
            <consortium name="The Broad Institute Genomics Platform"/>
            <consortium name="The Broad Institute Genome Sequencing Center for Infectious Disease"/>
            <person name="Wu L."/>
            <person name="Ma J."/>
        </authorList>
    </citation>
    <scope>NUCLEOTIDE SEQUENCE [LARGE SCALE GENOMIC DNA]</scope>
    <source>
        <strain evidence="5">JCM 16908</strain>
    </source>
</reference>
<dbReference type="EMBL" id="BAAAZR010000011">
    <property type="protein sequence ID" value="GAA3819796.1"/>
    <property type="molecule type" value="Genomic_DNA"/>
</dbReference>
<dbReference type="InterPro" id="IPR002938">
    <property type="entry name" value="FAD-bd"/>
</dbReference>
<proteinExistence type="predicted"/>
<evidence type="ECO:0000313" key="5">
    <source>
        <dbReference type="Proteomes" id="UP001500888"/>
    </source>
</evidence>
<dbReference type="Gene3D" id="3.50.50.60">
    <property type="entry name" value="FAD/NAD(P)-binding domain"/>
    <property type="match status" value="1"/>
</dbReference>
<gene>
    <name evidence="4" type="primary">hpxO</name>
    <name evidence="4" type="ORF">GCM10022226_45260</name>
</gene>
<evidence type="ECO:0000313" key="4">
    <source>
        <dbReference type="EMBL" id="GAA3819796.1"/>
    </source>
</evidence>
<organism evidence="4 5">
    <name type="scientific">Sphaerisporangium flaviroseum</name>
    <dbReference type="NCBI Taxonomy" id="509199"/>
    <lineage>
        <taxon>Bacteria</taxon>
        <taxon>Bacillati</taxon>
        <taxon>Actinomycetota</taxon>
        <taxon>Actinomycetes</taxon>
        <taxon>Streptosporangiales</taxon>
        <taxon>Streptosporangiaceae</taxon>
        <taxon>Sphaerisporangium</taxon>
    </lineage>
</organism>
<dbReference type="SUPFAM" id="SSF51905">
    <property type="entry name" value="FAD/NAD(P)-binding domain"/>
    <property type="match status" value="1"/>
</dbReference>
<dbReference type="PRINTS" id="PR00420">
    <property type="entry name" value="RNGMNOXGNASE"/>
</dbReference>
<evidence type="ECO:0000256" key="2">
    <source>
        <dbReference type="ARBA" id="ARBA00023033"/>
    </source>
</evidence>
<keyword evidence="2" id="KW-0503">Monooxygenase</keyword>